<evidence type="ECO:0000259" key="9">
    <source>
        <dbReference type="Pfam" id="PF00082"/>
    </source>
</evidence>
<organism evidence="10 11">
    <name type="scientific">Shimia marina</name>
    <dbReference type="NCBI Taxonomy" id="321267"/>
    <lineage>
        <taxon>Bacteria</taxon>
        <taxon>Pseudomonadati</taxon>
        <taxon>Pseudomonadota</taxon>
        <taxon>Alphaproteobacteria</taxon>
        <taxon>Rhodobacterales</taxon>
        <taxon>Roseobacteraceae</taxon>
    </lineage>
</organism>
<evidence type="ECO:0000256" key="7">
    <source>
        <dbReference type="SAM" id="MobiDB-lite"/>
    </source>
</evidence>
<dbReference type="PROSITE" id="PS00137">
    <property type="entry name" value="SUBTILASE_HIS"/>
    <property type="match status" value="1"/>
</dbReference>
<evidence type="ECO:0000256" key="4">
    <source>
        <dbReference type="ARBA" id="ARBA00022801"/>
    </source>
</evidence>
<reference evidence="10 11" key="1">
    <citation type="submission" date="2015-09" db="EMBL/GenBank/DDBJ databases">
        <authorList>
            <consortium name="Swine Surveillance"/>
        </authorList>
    </citation>
    <scope>NUCLEOTIDE SEQUENCE [LARGE SCALE GENOMIC DNA]</scope>
    <source>
        <strain evidence="10 11">CECT 7688</strain>
    </source>
</reference>
<dbReference type="PROSITE" id="PS51257">
    <property type="entry name" value="PROKAR_LIPOPROTEIN"/>
    <property type="match status" value="1"/>
</dbReference>
<comment type="similarity">
    <text evidence="1 6">Belongs to the peptidase S8 family.</text>
</comment>
<keyword evidence="5 6" id="KW-0720">Serine protease</keyword>
<feature type="active site" description="Charge relay system" evidence="6">
    <location>
        <position position="339"/>
    </location>
</feature>
<dbReference type="InterPro" id="IPR000209">
    <property type="entry name" value="Peptidase_S8/S53_dom"/>
</dbReference>
<dbReference type="RefSeq" id="WP_058239178.1">
    <property type="nucleotide sequence ID" value="NZ_FOMU01000009.1"/>
</dbReference>
<dbReference type="PRINTS" id="PR00723">
    <property type="entry name" value="SUBTILISIN"/>
</dbReference>
<accession>A0A0P1ENT7</accession>
<evidence type="ECO:0000313" key="11">
    <source>
        <dbReference type="Proteomes" id="UP000054823"/>
    </source>
</evidence>
<dbReference type="PANTHER" id="PTHR43399:SF4">
    <property type="entry name" value="CELL WALL-ASSOCIATED PROTEASE"/>
    <property type="match status" value="1"/>
</dbReference>
<dbReference type="InterPro" id="IPR034061">
    <property type="entry name" value="Peptidases_S8_Autotransporter"/>
</dbReference>
<feature type="signal peptide" evidence="8">
    <location>
        <begin position="1"/>
        <end position="20"/>
    </location>
</feature>
<evidence type="ECO:0000256" key="3">
    <source>
        <dbReference type="ARBA" id="ARBA00022729"/>
    </source>
</evidence>
<keyword evidence="2 6" id="KW-0645">Protease</keyword>
<keyword evidence="11" id="KW-1185">Reference proteome</keyword>
<keyword evidence="4 6" id="KW-0378">Hydrolase</keyword>
<dbReference type="PROSITE" id="PS51892">
    <property type="entry name" value="SUBTILASE"/>
    <property type="match status" value="1"/>
</dbReference>
<evidence type="ECO:0000256" key="8">
    <source>
        <dbReference type="SAM" id="SignalP"/>
    </source>
</evidence>
<dbReference type="InterPro" id="IPR051048">
    <property type="entry name" value="Peptidase_S8/S53_subtilisin"/>
</dbReference>
<dbReference type="InterPro" id="IPR015500">
    <property type="entry name" value="Peptidase_S8_subtilisin-rel"/>
</dbReference>
<dbReference type="EC" id="3.4.21.-" evidence="10"/>
<proteinExistence type="inferred from homology"/>
<feature type="domain" description="Peptidase S8/S53" evidence="9">
    <location>
        <begin position="126"/>
        <end position="375"/>
    </location>
</feature>
<feature type="active site" description="Charge relay system" evidence="6">
    <location>
        <position position="161"/>
    </location>
</feature>
<dbReference type="PROSITE" id="PS00138">
    <property type="entry name" value="SUBTILASE_SER"/>
    <property type="match status" value="1"/>
</dbReference>
<dbReference type="PANTHER" id="PTHR43399">
    <property type="entry name" value="SUBTILISIN-RELATED"/>
    <property type="match status" value="1"/>
</dbReference>
<feature type="chain" id="PRO_5006061732" evidence="8">
    <location>
        <begin position="21"/>
        <end position="719"/>
    </location>
</feature>
<dbReference type="Gene3D" id="3.40.50.200">
    <property type="entry name" value="Peptidase S8/S53 domain"/>
    <property type="match status" value="1"/>
</dbReference>
<dbReference type="GO" id="GO:0004252">
    <property type="term" value="F:serine-type endopeptidase activity"/>
    <property type="evidence" value="ECO:0007669"/>
    <property type="project" value="UniProtKB-UniRule"/>
</dbReference>
<dbReference type="InterPro" id="IPR036852">
    <property type="entry name" value="Peptidase_S8/S53_dom_sf"/>
</dbReference>
<feature type="active site" description="Charge relay system" evidence="6">
    <location>
        <position position="135"/>
    </location>
</feature>
<evidence type="ECO:0000256" key="2">
    <source>
        <dbReference type="ARBA" id="ARBA00022670"/>
    </source>
</evidence>
<evidence type="ECO:0000256" key="1">
    <source>
        <dbReference type="ARBA" id="ARBA00011073"/>
    </source>
</evidence>
<dbReference type="OrthoDB" id="5405281at2"/>
<dbReference type="GO" id="GO:0006508">
    <property type="term" value="P:proteolysis"/>
    <property type="evidence" value="ECO:0007669"/>
    <property type="project" value="UniProtKB-KW"/>
</dbReference>
<protein>
    <submittedName>
        <fullName evidence="10">Extracellular serine protease</fullName>
        <ecNumber evidence="10">3.4.21.-</ecNumber>
    </submittedName>
</protein>
<dbReference type="AlphaFoldDB" id="A0A0P1ENT7"/>
<dbReference type="CDD" id="cd04848">
    <property type="entry name" value="Peptidases_S8_Autotransporter_serine_protease_like"/>
    <property type="match status" value="1"/>
</dbReference>
<dbReference type="Proteomes" id="UP000054823">
    <property type="component" value="Unassembled WGS sequence"/>
</dbReference>
<dbReference type="SUPFAM" id="SSF52743">
    <property type="entry name" value="Subtilisin-like"/>
    <property type="match status" value="1"/>
</dbReference>
<evidence type="ECO:0000256" key="5">
    <source>
        <dbReference type="ARBA" id="ARBA00022825"/>
    </source>
</evidence>
<dbReference type="STRING" id="321267.SHM7688_01383"/>
<dbReference type="EMBL" id="CYPW01000009">
    <property type="protein sequence ID" value="CUH51943.1"/>
    <property type="molecule type" value="Genomic_DNA"/>
</dbReference>
<keyword evidence="3 8" id="KW-0732">Signal</keyword>
<sequence>MMPRKILLLTTVLLAPFLLAGCGGGEEGDDSDSSSNQSGSGGSSSLPITDSTTLLTSFIDSLDPIRARATRLIRQDSRYTRQTAPDGRYVDKNSNGRFDSGIDVELGGNPLSDAGIHYAHAAGLTGAGQVIAFSDNGFLTSHEAFSGRAITRGSGLAVADHGTFVASIAAGNSDDMIGVAPAADLIFGSFDSLSQLRATAESAEAAGAVALNNSWGFSNTRATRSDYNNILGTSSGRAYLNALKSYADEGIVVFSVPNNSNFSNTGLMPALPLFEPSLEQSWIAVVNGVPETSGDDVVGARRVSEPCLEAAAWCLSANGSWTSATANSSGSYGFGTGTSYAAPTVSGALALLAEAFPNMTHQQLRVRLLASADNTFDGFTTEGSVELAPGFEHNYSEEWGHGFLDVAAALLPIGRATATMENGTVLDMSKPLVVAGSASGDAVTRALAKVQIQSTDTLSASFAVNAGQLVATRQADPLFSTRDLLTIAHTPSPTTAATAFFGTERGLPVMLGADDINLTLYHGQSSGTDALGFGLSRGFDLGRTNLQLSTSYGADTAALLSEWNGGSGGALAAMDMTLSTALTNSSRLSLAMGYAYGQESSDLGQSADVLLNATALSYAHDHVLTANDALSLSLSLPAAIASGSTSLSLPVATHDGATRHQDVRIDLAPRSREVRLALTYHRPLTRRTNIGISLAHAQNRGHIADAEETALLLGLRTRF</sequence>
<gene>
    <name evidence="10" type="ORF">SHM7688_01383</name>
</gene>
<dbReference type="InterPro" id="IPR022398">
    <property type="entry name" value="Peptidase_S8_His-AS"/>
</dbReference>
<feature type="region of interest" description="Disordered" evidence="7">
    <location>
        <begin position="25"/>
        <end position="48"/>
    </location>
</feature>
<evidence type="ECO:0000256" key="6">
    <source>
        <dbReference type="PROSITE-ProRule" id="PRU01240"/>
    </source>
</evidence>
<dbReference type="InterPro" id="IPR023828">
    <property type="entry name" value="Peptidase_S8_Ser-AS"/>
</dbReference>
<name>A0A0P1ENT7_9RHOB</name>
<evidence type="ECO:0000313" key="10">
    <source>
        <dbReference type="EMBL" id="CUH51943.1"/>
    </source>
</evidence>
<dbReference type="Pfam" id="PF00082">
    <property type="entry name" value="Peptidase_S8"/>
    <property type="match status" value="1"/>
</dbReference>